<dbReference type="RefSeq" id="WP_211611220.1">
    <property type="nucleotide sequence ID" value="NZ_CAJNBK010000005.1"/>
</dbReference>
<name>A0ABN7L951_9BURK</name>
<organism evidence="2 3">
    <name type="scientific">Paraburkholderia haematera</name>
    <dbReference type="NCBI Taxonomy" id="2793077"/>
    <lineage>
        <taxon>Bacteria</taxon>
        <taxon>Pseudomonadati</taxon>
        <taxon>Pseudomonadota</taxon>
        <taxon>Betaproteobacteria</taxon>
        <taxon>Burkholderiales</taxon>
        <taxon>Burkholderiaceae</taxon>
        <taxon>Paraburkholderia</taxon>
    </lineage>
</organism>
<dbReference type="Gene3D" id="3.10.450.50">
    <property type="match status" value="1"/>
</dbReference>
<accession>A0ABN7L951</accession>
<gene>
    <name evidence="2" type="ORF">R69888_02355</name>
</gene>
<comment type="caution">
    <text evidence="2">The sequence shown here is derived from an EMBL/GenBank/DDBJ whole genome shotgun (WGS) entry which is preliminary data.</text>
</comment>
<dbReference type="EMBL" id="CAJNBK010000005">
    <property type="protein sequence ID" value="CAE6737628.1"/>
    <property type="molecule type" value="Genomic_DNA"/>
</dbReference>
<proteinExistence type="predicted"/>
<dbReference type="Proteomes" id="UP000672526">
    <property type="component" value="Unassembled WGS sequence"/>
</dbReference>
<reference evidence="2 3" key="1">
    <citation type="submission" date="2021-02" db="EMBL/GenBank/DDBJ databases">
        <authorList>
            <person name="Vanwijnsberghe S."/>
        </authorList>
    </citation>
    <scope>NUCLEOTIDE SEQUENCE [LARGE SCALE GENOMIC DNA]</scope>
    <source>
        <strain evidence="2 3">LMG 31837</strain>
    </source>
</reference>
<evidence type="ECO:0000313" key="2">
    <source>
        <dbReference type="EMBL" id="CAE6737628.1"/>
    </source>
</evidence>
<evidence type="ECO:0000259" key="1">
    <source>
        <dbReference type="Pfam" id="PF12680"/>
    </source>
</evidence>
<dbReference type="SUPFAM" id="SSF54427">
    <property type="entry name" value="NTF2-like"/>
    <property type="match status" value="1"/>
</dbReference>
<dbReference type="Pfam" id="PF12680">
    <property type="entry name" value="SnoaL_2"/>
    <property type="match status" value="1"/>
</dbReference>
<dbReference type="InterPro" id="IPR037401">
    <property type="entry name" value="SnoaL-like"/>
</dbReference>
<feature type="domain" description="SnoaL-like" evidence="1">
    <location>
        <begin position="11"/>
        <end position="105"/>
    </location>
</feature>
<keyword evidence="3" id="KW-1185">Reference proteome</keyword>
<dbReference type="InterPro" id="IPR032710">
    <property type="entry name" value="NTF2-like_dom_sf"/>
</dbReference>
<protein>
    <recommendedName>
        <fullName evidence="1">SnoaL-like domain-containing protein</fullName>
    </recommendedName>
</protein>
<evidence type="ECO:0000313" key="3">
    <source>
        <dbReference type="Proteomes" id="UP000672526"/>
    </source>
</evidence>
<sequence>MATGTDISTLIRDYFAAYERKDRSAIEPLLSDDFAFSSPRDDHLSKAAYFEHCWPFNEQIERIHIDRLFVEDNEAFVTYACKPGGRTAFRNAEFIRTRNGQIVEVTVYFGSSAEDVSPT</sequence>